<dbReference type="RefSeq" id="WP_046772692.1">
    <property type="nucleotide sequence ID" value="NZ_LBMC01000073.1"/>
</dbReference>
<sequence length="311" mass="34466">MKTFTLPGTEIVVPNVVLGLMRIDGKTDDDVRELVRTARDAGIDFVDHADVYGNELHGCERRFADALQLTPSQRDEITIQTKAGIVREGPYFDFSYEHLVESVDGSLRALRTDRIDILLLHRPDALVEPEEVARAFDELESSGKVRHFGVSNHTPRQIDLLRKFVRQPIVANQLQLSITHEPIVAQGVAANMLGEQQSVTLDGGGMLDYCRLNDITVQAWSPFQAGFFNGVFLGSPDYPELNAVIDRLAAQYDVPAIAIATAWITRHPARMQVVLGTTTPERVAGAAQGSDVPLTRAEWYELFRAAGHRVP</sequence>
<dbReference type="Proteomes" id="UP000182977">
    <property type="component" value="Chromosome I"/>
</dbReference>
<reference evidence="3" key="1">
    <citation type="submission" date="2016-10" db="EMBL/GenBank/DDBJ databases">
        <authorList>
            <person name="Varghese N."/>
            <person name="Submissions S."/>
        </authorList>
    </citation>
    <scope>NUCLEOTIDE SEQUENCE [LARGE SCALE GENOMIC DNA]</scope>
    <source>
        <strain evidence="3">DSM 45079</strain>
    </source>
</reference>
<dbReference type="EMBL" id="LT629791">
    <property type="protein sequence ID" value="SDU73625.1"/>
    <property type="molecule type" value="Genomic_DNA"/>
</dbReference>
<dbReference type="InterPro" id="IPR023210">
    <property type="entry name" value="NADP_OxRdtase_dom"/>
</dbReference>
<dbReference type="GO" id="GO:0005829">
    <property type="term" value="C:cytosol"/>
    <property type="evidence" value="ECO:0007669"/>
    <property type="project" value="TreeGrafter"/>
</dbReference>
<gene>
    <name evidence="2" type="ORF">SAMN04488563_4576</name>
</gene>
<dbReference type="PANTHER" id="PTHR43364">
    <property type="entry name" value="NADH-SPECIFIC METHYLGLYOXAL REDUCTASE-RELATED"/>
    <property type="match status" value="1"/>
</dbReference>
<dbReference type="OrthoDB" id="9768793at2"/>
<dbReference type="InterPro" id="IPR036812">
    <property type="entry name" value="NAD(P)_OxRdtase_dom_sf"/>
</dbReference>
<evidence type="ECO:0000313" key="3">
    <source>
        <dbReference type="Proteomes" id="UP000182977"/>
    </source>
</evidence>
<dbReference type="CDD" id="cd19092">
    <property type="entry name" value="AKR_BsYcsN_EcYdhF-like"/>
    <property type="match status" value="1"/>
</dbReference>
<dbReference type="PANTHER" id="PTHR43364:SF1">
    <property type="entry name" value="OXIDOREDUCTASE YDHF"/>
    <property type="match status" value="1"/>
</dbReference>
<dbReference type="STRING" id="419479.SAMN04488563_4576"/>
<accession>A0A1H2KYF5</accession>
<proteinExistence type="predicted"/>
<dbReference type="SUPFAM" id="SSF51430">
    <property type="entry name" value="NAD(P)-linked oxidoreductase"/>
    <property type="match status" value="1"/>
</dbReference>
<name>A0A1H2KYF5_9ACTN</name>
<dbReference type="Pfam" id="PF00248">
    <property type="entry name" value="Aldo_ket_red"/>
    <property type="match status" value="1"/>
</dbReference>
<keyword evidence="3" id="KW-1185">Reference proteome</keyword>
<evidence type="ECO:0000259" key="1">
    <source>
        <dbReference type="Pfam" id="PF00248"/>
    </source>
</evidence>
<dbReference type="Gene3D" id="3.20.20.100">
    <property type="entry name" value="NADP-dependent oxidoreductase domain"/>
    <property type="match status" value="1"/>
</dbReference>
<feature type="domain" description="NADP-dependent oxidoreductase" evidence="1">
    <location>
        <begin position="16"/>
        <end position="301"/>
    </location>
</feature>
<evidence type="ECO:0000313" key="2">
    <source>
        <dbReference type="EMBL" id="SDU73625.1"/>
    </source>
</evidence>
<dbReference type="AlphaFoldDB" id="A0A1H2KYF5"/>
<organism evidence="2 3">
    <name type="scientific">Jiangella alkaliphila</name>
    <dbReference type="NCBI Taxonomy" id="419479"/>
    <lineage>
        <taxon>Bacteria</taxon>
        <taxon>Bacillati</taxon>
        <taxon>Actinomycetota</taxon>
        <taxon>Actinomycetes</taxon>
        <taxon>Jiangellales</taxon>
        <taxon>Jiangellaceae</taxon>
        <taxon>Jiangella</taxon>
    </lineage>
</organism>
<dbReference type="InterPro" id="IPR050523">
    <property type="entry name" value="AKR_Detox_Biosynth"/>
</dbReference>
<protein>
    <submittedName>
        <fullName evidence="2">Predicted oxidoreductase</fullName>
    </submittedName>
</protein>